<dbReference type="EMBL" id="BKCJ011889331">
    <property type="protein sequence ID" value="GFD61298.1"/>
    <property type="molecule type" value="Genomic_DNA"/>
</dbReference>
<feature type="non-terminal residue" evidence="1">
    <location>
        <position position="1"/>
    </location>
</feature>
<dbReference type="AlphaFoldDB" id="A0A699XTG9"/>
<reference evidence="1" key="1">
    <citation type="journal article" date="2019" name="Sci. Rep.">
        <title>Draft genome of Tanacetum cinerariifolium, the natural source of mosquito coil.</title>
        <authorList>
            <person name="Yamashiro T."/>
            <person name="Shiraishi A."/>
            <person name="Satake H."/>
            <person name="Nakayama K."/>
        </authorList>
    </citation>
    <scope>NUCLEOTIDE SEQUENCE</scope>
</reference>
<gene>
    <name evidence="1" type="ORF">Tci_933267</name>
</gene>
<proteinExistence type="predicted"/>
<accession>A0A699XTG9</accession>
<organism evidence="1">
    <name type="scientific">Tanacetum cinerariifolium</name>
    <name type="common">Dalmatian daisy</name>
    <name type="synonym">Chrysanthemum cinerariifolium</name>
    <dbReference type="NCBI Taxonomy" id="118510"/>
    <lineage>
        <taxon>Eukaryota</taxon>
        <taxon>Viridiplantae</taxon>
        <taxon>Streptophyta</taxon>
        <taxon>Embryophyta</taxon>
        <taxon>Tracheophyta</taxon>
        <taxon>Spermatophyta</taxon>
        <taxon>Magnoliopsida</taxon>
        <taxon>eudicotyledons</taxon>
        <taxon>Gunneridae</taxon>
        <taxon>Pentapetalae</taxon>
        <taxon>asterids</taxon>
        <taxon>campanulids</taxon>
        <taxon>Asterales</taxon>
        <taxon>Asteraceae</taxon>
        <taxon>Asteroideae</taxon>
        <taxon>Anthemideae</taxon>
        <taxon>Anthemidinae</taxon>
        <taxon>Tanacetum</taxon>
    </lineage>
</organism>
<protein>
    <submittedName>
        <fullName evidence="1">Uncharacterized protein</fullName>
    </submittedName>
</protein>
<comment type="caution">
    <text evidence="1">The sequence shown here is derived from an EMBL/GenBank/DDBJ whole genome shotgun (WGS) entry which is preliminary data.</text>
</comment>
<evidence type="ECO:0000313" key="1">
    <source>
        <dbReference type="EMBL" id="GFD61298.1"/>
    </source>
</evidence>
<name>A0A699XTG9_TANCI</name>
<sequence length="60" mass="6237">PLWATSRDHVVDRVVGHVPGVGRFRHGWCVAVVRPNVSGGCGSTAVSVGRQADFPVAGAE</sequence>